<sequence>MAFLPLPSSSSSPPPLNGRVAIVTGASGGIGLDIVFHFSFIGFRLFFEYSTNSTQADLLTAEINSSIPNFTLSVQADVSTSIVDSLRQGYRAYTTSMKSAVEAMIKIMSKEQRGTGITVNCMVPEAVAMDIFFTGKSGKAVRIATEESPF</sequence>
<evidence type="ECO:0000256" key="1">
    <source>
        <dbReference type="ARBA" id="ARBA00006484"/>
    </source>
</evidence>
<feature type="transmembrane region" description="Helical" evidence="3">
    <location>
        <begin position="20"/>
        <end position="43"/>
    </location>
</feature>
<keyword evidence="3" id="KW-1133">Transmembrane helix</keyword>
<reference evidence="4" key="1">
    <citation type="journal article" date="2023" name="GigaByte">
        <title>Genome assembly of the bearded iris, Iris pallida Lam.</title>
        <authorList>
            <person name="Bruccoleri R.E."/>
            <person name="Oakeley E.J."/>
            <person name="Faust A.M.E."/>
            <person name="Altorfer M."/>
            <person name="Dessus-Babus S."/>
            <person name="Burckhardt D."/>
            <person name="Oertli M."/>
            <person name="Naumann U."/>
            <person name="Petersen F."/>
            <person name="Wong J."/>
        </authorList>
    </citation>
    <scope>NUCLEOTIDE SEQUENCE</scope>
    <source>
        <strain evidence="4">GSM-AAB239-AS_SAM_17_03QT</strain>
    </source>
</reference>
<dbReference type="PANTHER" id="PTHR48107:SF7">
    <property type="entry name" value="RE15974P"/>
    <property type="match status" value="1"/>
</dbReference>
<reference evidence="4" key="2">
    <citation type="submission" date="2023-04" db="EMBL/GenBank/DDBJ databases">
        <authorList>
            <person name="Bruccoleri R.E."/>
            <person name="Oakeley E.J."/>
            <person name="Faust A.-M."/>
            <person name="Dessus-Babus S."/>
            <person name="Altorfer M."/>
            <person name="Burckhardt D."/>
            <person name="Oertli M."/>
            <person name="Naumann U."/>
            <person name="Petersen F."/>
            <person name="Wong J."/>
        </authorList>
    </citation>
    <scope>NUCLEOTIDE SEQUENCE</scope>
    <source>
        <strain evidence="4">GSM-AAB239-AS_SAM_17_03QT</strain>
        <tissue evidence="4">Leaf</tissue>
    </source>
</reference>
<gene>
    <name evidence="4" type="ORF">M6B38_106180</name>
</gene>
<evidence type="ECO:0000256" key="2">
    <source>
        <dbReference type="ARBA" id="ARBA00023002"/>
    </source>
</evidence>
<evidence type="ECO:0000256" key="3">
    <source>
        <dbReference type="SAM" id="Phobius"/>
    </source>
</evidence>
<dbReference type="SUPFAM" id="SSF51735">
    <property type="entry name" value="NAD(P)-binding Rossmann-fold domains"/>
    <property type="match status" value="1"/>
</dbReference>
<organism evidence="4 5">
    <name type="scientific">Iris pallida</name>
    <name type="common">Sweet iris</name>
    <dbReference type="NCBI Taxonomy" id="29817"/>
    <lineage>
        <taxon>Eukaryota</taxon>
        <taxon>Viridiplantae</taxon>
        <taxon>Streptophyta</taxon>
        <taxon>Embryophyta</taxon>
        <taxon>Tracheophyta</taxon>
        <taxon>Spermatophyta</taxon>
        <taxon>Magnoliopsida</taxon>
        <taxon>Liliopsida</taxon>
        <taxon>Asparagales</taxon>
        <taxon>Iridaceae</taxon>
        <taxon>Iridoideae</taxon>
        <taxon>Irideae</taxon>
        <taxon>Iris</taxon>
    </lineage>
</organism>
<dbReference type="Gene3D" id="3.40.50.720">
    <property type="entry name" value="NAD(P)-binding Rossmann-like Domain"/>
    <property type="match status" value="2"/>
</dbReference>
<comment type="caution">
    <text evidence="4">The sequence shown here is derived from an EMBL/GenBank/DDBJ whole genome shotgun (WGS) entry which is preliminary data.</text>
</comment>
<keyword evidence="5" id="KW-1185">Reference proteome</keyword>
<keyword evidence="3" id="KW-0472">Membrane</keyword>
<evidence type="ECO:0000313" key="5">
    <source>
        <dbReference type="Proteomes" id="UP001140949"/>
    </source>
</evidence>
<dbReference type="AlphaFoldDB" id="A0AAX6ERU2"/>
<protein>
    <submittedName>
        <fullName evidence="4">WD repeat-containing protein 26-like isoform X3</fullName>
    </submittedName>
</protein>
<comment type="similarity">
    <text evidence="1">Belongs to the short-chain dehydrogenases/reductases (SDR) family.</text>
</comment>
<dbReference type="PANTHER" id="PTHR48107">
    <property type="entry name" value="NADPH-DEPENDENT ALDEHYDE REDUCTASE-LIKE PROTEIN, CHLOROPLASTIC-RELATED"/>
    <property type="match status" value="1"/>
</dbReference>
<dbReference type="InterPro" id="IPR002347">
    <property type="entry name" value="SDR_fam"/>
</dbReference>
<dbReference type="Proteomes" id="UP001140949">
    <property type="component" value="Unassembled WGS sequence"/>
</dbReference>
<accession>A0AAX6ERU2</accession>
<name>A0AAX6ERU2_IRIPA</name>
<dbReference type="PRINTS" id="PR00081">
    <property type="entry name" value="GDHRDH"/>
</dbReference>
<dbReference type="GO" id="GO:0016614">
    <property type="term" value="F:oxidoreductase activity, acting on CH-OH group of donors"/>
    <property type="evidence" value="ECO:0007669"/>
    <property type="project" value="UniProtKB-ARBA"/>
</dbReference>
<evidence type="ECO:0000313" key="4">
    <source>
        <dbReference type="EMBL" id="KAJ6806907.1"/>
    </source>
</evidence>
<keyword evidence="3" id="KW-0812">Transmembrane</keyword>
<dbReference type="EMBL" id="JANAVB010034417">
    <property type="protein sequence ID" value="KAJ6806907.1"/>
    <property type="molecule type" value="Genomic_DNA"/>
</dbReference>
<proteinExistence type="inferred from homology"/>
<dbReference type="InterPro" id="IPR036291">
    <property type="entry name" value="NAD(P)-bd_dom_sf"/>
</dbReference>
<keyword evidence="2" id="KW-0560">Oxidoreductase</keyword>